<evidence type="ECO:0000313" key="1">
    <source>
        <dbReference type="EMBL" id="KAF2830190.1"/>
    </source>
</evidence>
<dbReference type="AlphaFoldDB" id="A0A6A7AA63"/>
<organism evidence="1 2">
    <name type="scientific">Ophiobolus disseminans</name>
    <dbReference type="NCBI Taxonomy" id="1469910"/>
    <lineage>
        <taxon>Eukaryota</taxon>
        <taxon>Fungi</taxon>
        <taxon>Dikarya</taxon>
        <taxon>Ascomycota</taxon>
        <taxon>Pezizomycotina</taxon>
        <taxon>Dothideomycetes</taxon>
        <taxon>Pleosporomycetidae</taxon>
        <taxon>Pleosporales</taxon>
        <taxon>Pleosporineae</taxon>
        <taxon>Phaeosphaeriaceae</taxon>
        <taxon>Ophiobolus</taxon>
    </lineage>
</organism>
<accession>A0A6A7AA63</accession>
<keyword evidence="2" id="KW-1185">Reference proteome</keyword>
<protein>
    <submittedName>
        <fullName evidence="1">Uncharacterized protein</fullName>
    </submittedName>
</protein>
<reference evidence="1" key="1">
    <citation type="journal article" date="2020" name="Stud. Mycol.">
        <title>101 Dothideomycetes genomes: a test case for predicting lifestyles and emergence of pathogens.</title>
        <authorList>
            <person name="Haridas S."/>
            <person name="Albert R."/>
            <person name="Binder M."/>
            <person name="Bloem J."/>
            <person name="Labutti K."/>
            <person name="Salamov A."/>
            <person name="Andreopoulos B."/>
            <person name="Baker S."/>
            <person name="Barry K."/>
            <person name="Bills G."/>
            <person name="Bluhm B."/>
            <person name="Cannon C."/>
            <person name="Castanera R."/>
            <person name="Culley D."/>
            <person name="Daum C."/>
            <person name="Ezra D."/>
            <person name="Gonzalez J."/>
            <person name="Henrissat B."/>
            <person name="Kuo A."/>
            <person name="Liang C."/>
            <person name="Lipzen A."/>
            <person name="Lutzoni F."/>
            <person name="Magnuson J."/>
            <person name="Mondo S."/>
            <person name="Nolan M."/>
            <person name="Ohm R."/>
            <person name="Pangilinan J."/>
            <person name="Park H.-J."/>
            <person name="Ramirez L."/>
            <person name="Alfaro M."/>
            <person name="Sun H."/>
            <person name="Tritt A."/>
            <person name="Yoshinaga Y."/>
            <person name="Zwiers L.-H."/>
            <person name="Turgeon B."/>
            <person name="Goodwin S."/>
            <person name="Spatafora J."/>
            <person name="Crous P."/>
            <person name="Grigoriev I."/>
        </authorList>
    </citation>
    <scope>NUCLEOTIDE SEQUENCE</scope>
    <source>
        <strain evidence="1">CBS 113818</strain>
    </source>
</reference>
<proteinExistence type="predicted"/>
<gene>
    <name evidence="1" type="ORF">CC86DRAFT_379638</name>
</gene>
<dbReference type="EMBL" id="MU006220">
    <property type="protein sequence ID" value="KAF2830190.1"/>
    <property type="molecule type" value="Genomic_DNA"/>
</dbReference>
<name>A0A6A7AA63_9PLEO</name>
<dbReference type="Proteomes" id="UP000799424">
    <property type="component" value="Unassembled WGS sequence"/>
</dbReference>
<sequence>MALSSTTRMLAKRALPELRPRLATTMPSTLTDVRFHVPPKFSNAMPGSARYFTPAATNTTRTVKLMLEQRFKPTELSIPRLEANSGIPRIEGLTYCGVKILEDEDFEINHDFNFNKLSIDRNDPDENNPEGLVTAHTRREEWSAGDFIIIVDRTNMTGSPYKDDDDEWRIEVTGEVQLRKEAQMGREKAEWKKMDKKTEKFMAMHS</sequence>
<evidence type="ECO:0000313" key="2">
    <source>
        <dbReference type="Proteomes" id="UP000799424"/>
    </source>
</evidence>